<dbReference type="SMART" id="SM00852">
    <property type="entry name" value="MoCF_biosynth"/>
    <property type="match status" value="1"/>
</dbReference>
<keyword evidence="4 7" id="KW-0500">Molybdenum</keyword>
<dbReference type="AlphaFoldDB" id="A0A7M4DIF7"/>
<dbReference type="Gene3D" id="2.170.190.11">
    <property type="entry name" value="Molybdopterin biosynthesis moea protein, domain 3"/>
    <property type="match status" value="1"/>
</dbReference>
<dbReference type="GO" id="GO:0061599">
    <property type="term" value="F:molybdopterin molybdotransferase activity"/>
    <property type="evidence" value="ECO:0007669"/>
    <property type="project" value="UniProtKB-UniRule"/>
</dbReference>
<dbReference type="UniPathway" id="UPA00344"/>
<name>A0A7M4DIF7_9MICO</name>
<evidence type="ECO:0000313" key="10">
    <source>
        <dbReference type="Proteomes" id="UP000419743"/>
    </source>
</evidence>
<gene>
    <name evidence="9" type="primary">moeA_1</name>
    <name evidence="9" type="ORF">HALOF300_01909</name>
</gene>
<evidence type="ECO:0000313" key="9">
    <source>
        <dbReference type="EMBL" id="VZO36730.1"/>
    </source>
</evidence>
<dbReference type="Pfam" id="PF03454">
    <property type="entry name" value="MoeA_C"/>
    <property type="match status" value="1"/>
</dbReference>
<dbReference type="Gene3D" id="3.40.980.10">
    <property type="entry name" value="MoaB/Mog-like domain"/>
    <property type="match status" value="1"/>
</dbReference>
<dbReference type="CDD" id="cd00887">
    <property type="entry name" value="MoeA"/>
    <property type="match status" value="1"/>
</dbReference>
<dbReference type="PANTHER" id="PTHR10192:SF5">
    <property type="entry name" value="GEPHYRIN"/>
    <property type="match status" value="1"/>
</dbReference>
<evidence type="ECO:0000259" key="8">
    <source>
        <dbReference type="SMART" id="SM00852"/>
    </source>
</evidence>
<evidence type="ECO:0000256" key="7">
    <source>
        <dbReference type="RuleBase" id="RU365090"/>
    </source>
</evidence>
<dbReference type="GO" id="GO:0006777">
    <property type="term" value="P:Mo-molybdopterin cofactor biosynthetic process"/>
    <property type="evidence" value="ECO:0007669"/>
    <property type="project" value="UniProtKB-UniRule"/>
</dbReference>
<dbReference type="Pfam" id="PF03453">
    <property type="entry name" value="MoeA_N"/>
    <property type="match status" value="1"/>
</dbReference>
<comment type="caution">
    <text evidence="9">The sequence shown here is derived from an EMBL/GenBank/DDBJ whole genome shotgun (WGS) entry which is preliminary data.</text>
</comment>
<dbReference type="Gene3D" id="3.90.105.10">
    <property type="entry name" value="Molybdopterin biosynthesis moea protein, domain 2"/>
    <property type="match status" value="1"/>
</dbReference>
<keyword evidence="7" id="KW-0460">Magnesium</keyword>
<keyword evidence="5 7" id="KW-0501">Molybdenum cofactor biosynthesis</keyword>
<dbReference type="Pfam" id="PF00994">
    <property type="entry name" value="MoCF_biosynth"/>
    <property type="match status" value="1"/>
</dbReference>
<dbReference type="Proteomes" id="UP000419743">
    <property type="component" value="Unassembled WGS sequence"/>
</dbReference>
<proteinExistence type="inferred from homology"/>
<comment type="pathway">
    <text evidence="2 7">Cofactor biosynthesis; molybdopterin biosynthesis.</text>
</comment>
<evidence type="ECO:0000256" key="1">
    <source>
        <dbReference type="ARBA" id="ARBA00002901"/>
    </source>
</evidence>
<reference evidence="9 10" key="1">
    <citation type="submission" date="2019-11" db="EMBL/GenBank/DDBJ databases">
        <authorList>
            <person name="Criscuolo A."/>
        </authorList>
    </citation>
    <scope>NUCLEOTIDE SEQUENCE [LARGE SCALE GENOMIC DNA]</scope>
    <source>
        <strain evidence="9">CIP111667</strain>
    </source>
</reference>
<comment type="function">
    <text evidence="1 7">Catalyzes the insertion of molybdate into adenylated molybdopterin with the concomitant release of AMP.</text>
</comment>
<dbReference type="NCBIfam" id="TIGR00177">
    <property type="entry name" value="molyb_syn"/>
    <property type="match status" value="1"/>
</dbReference>
<dbReference type="Gene3D" id="2.40.340.10">
    <property type="entry name" value="MoeA, C-terminal, domain IV"/>
    <property type="match status" value="1"/>
</dbReference>
<dbReference type="RefSeq" id="WP_156740708.1">
    <property type="nucleotide sequence ID" value="NZ_CACRYJ010000025.1"/>
</dbReference>
<keyword evidence="7" id="KW-0479">Metal-binding</keyword>
<dbReference type="InterPro" id="IPR005110">
    <property type="entry name" value="MoeA_linker/N"/>
</dbReference>
<comment type="cofactor">
    <cofactor evidence="7">
        <name>Mg(2+)</name>
        <dbReference type="ChEBI" id="CHEBI:18420"/>
    </cofactor>
</comment>
<dbReference type="EC" id="2.10.1.1" evidence="7"/>
<evidence type="ECO:0000256" key="3">
    <source>
        <dbReference type="ARBA" id="ARBA00010763"/>
    </source>
</evidence>
<dbReference type="GO" id="GO:0005829">
    <property type="term" value="C:cytosol"/>
    <property type="evidence" value="ECO:0007669"/>
    <property type="project" value="TreeGrafter"/>
</dbReference>
<dbReference type="InterPro" id="IPR036688">
    <property type="entry name" value="MoeA_C_domain_IV_sf"/>
</dbReference>
<dbReference type="SUPFAM" id="SSF53218">
    <property type="entry name" value="Molybdenum cofactor biosynthesis proteins"/>
    <property type="match status" value="1"/>
</dbReference>
<keyword evidence="10" id="KW-1185">Reference proteome</keyword>
<dbReference type="InterPro" id="IPR038987">
    <property type="entry name" value="MoeA-like"/>
</dbReference>
<accession>A0A7M4DIF7</accession>
<dbReference type="InterPro" id="IPR036135">
    <property type="entry name" value="MoeA_linker/N_sf"/>
</dbReference>
<evidence type="ECO:0000256" key="5">
    <source>
        <dbReference type="ARBA" id="ARBA00023150"/>
    </source>
</evidence>
<dbReference type="NCBIfam" id="NF045515">
    <property type="entry name" value="Glp_gephyrin"/>
    <property type="match status" value="1"/>
</dbReference>
<keyword evidence="7 9" id="KW-0808">Transferase</keyword>
<evidence type="ECO:0000256" key="6">
    <source>
        <dbReference type="ARBA" id="ARBA00047317"/>
    </source>
</evidence>
<comment type="similarity">
    <text evidence="3 7">Belongs to the MoeA family.</text>
</comment>
<dbReference type="InterPro" id="IPR005111">
    <property type="entry name" value="MoeA_C_domain_IV"/>
</dbReference>
<dbReference type="InterPro" id="IPR036425">
    <property type="entry name" value="MoaB/Mog-like_dom_sf"/>
</dbReference>
<dbReference type="GO" id="GO:0046872">
    <property type="term" value="F:metal ion binding"/>
    <property type="evidence" value="ECO:0007669"/>
    <property type="project" value="UniProtKB-UniRule"/>
</dbReference>
<dbReference type="SUPFAM" id="SSF63867">
    <property type="entry name" value="MoeA C-terminal domain-like"/>
    <property type="match status" value="1"/>
</dbReference>
<comment type="catalytic activity">
    <reaction evidence="6">
        <text>adenylyl-molybdopterin + molybdate = Mo-molybdopterin + AMP + H(+)</text>
        <dbReference type="Rhea" id="RHEA:35047"/>
        <dbReference type="ChEBI" id="CHEBI:15378"/>
        <dbReference type="ChEBI" id="CHEBI:36264"/>
        <dbReference type="ChEBI" id="CHEBI:62727"/>
        <dbReference type="ChEBI" id="CHEBI:71302"/>
        <dbReference type="ChEBI" id="CHEBI:456215"/>
        <dbReference type="EC" id="2.10.1.1"/>
    </reaction>
</comment>
<evidence type="ECO:0000256" key="4">
    <source>
        <dbReference type="ARBA" id="ARBA00022505"/>
    </source>
</evidence>
<feature type="domain" description="MoaB/Mog" evidence="8">
    <location>
        <begin position="179"/>
        <end position="317"/>
    </location>
</feature>
<protein>
    <recommendedName>
        <fullName evidence="7">Molybdopterin molybdenumtransferase</fullName>
        <ecNumber evidence="7">2.10.1.1</ecNumber>
    </recommendedName>
</protein>
<dbReference type="EMBL" id="CACRYJ010000025">
    <property type="protein sequence ID" value="VZO36730.1"/>
    <property type="molecule type" value="Genomic_DNA"/>
</dbReference>
<evidence type="ECO:0000256" key="2">
    <source>
        <dbReference type="ARBA" id="ARBA00005046"/>
    </source>
</evidence>
<sequence length="404" mass="41871">MKAVSEHLAAVLELLRPLPPLDVVLHDAVGCVLATDVSAAADLPRRDLAALDGYAVRFADIDGAGPDRPVVLRVLEEIRAGQTDPTRLVAHTCVRIASGAPVPAEADCVVPLEATDSGSASVTITATSAVGENIRRTGEDLHDGEIALASGVRIGARQIALLAALGRSRVPVHPRPRVVLISVGDELVEPGRKAADGQVFDANGHALATAVQDAGGTTFRVAAVPDERGALRETLEDQLVRADLIITTGGLSYGANDTVKEVLSPLGTVRFDNVAITPGRQFGVGVVGEDTPILCLPGDPVSAQVAYEVFVRPALLAMAGHVEIYRPTVSAQMATAWESPQGRRQFVPVALVGSPDQGYLATPVGPPGGLLLTAMARANALAVVAEDTTTVDAGTDLHCLVLES</sequence>
<organism evidence="9 10">
    <name type="scientific">Occultella aeris</name>
    <dbReference type="NCBI Taxonomy" id="2761496"/>
    <lineage>
        <taxon>Bacteria</taxon>
        <taxon>Bacillati</taxon>
        <taxon>Actinomycetota</taxon>
        <taxon>Actinomycetes</taxon>
        <taxon>Micrococcales</taxon>
        <taxon>Ruaniaceae</taxon>
        <taxon>Occultella</taxon>
    </lineage>
</organism>
<dbReference type="SUPFAM" id="SSF63882">
    <property type="entry name" value="MoeA N-terminal region -like"/>
    <property type="match status" value="1"/>
</dbReference>
<dbReference type="PANTHER" id="PTHR10192">
    <property type="entry name" value="MOLYBDOPTERIN BIOSYNTHESIS PROTEIN"/>
    <property type="match status" value="1"/>
</dbReference>
<dbReference type="InterPro" id="IPR001453">
    <property type="entry name" value="MoaB/Mog_dom"/>
</dbReference>